<dbReference type="SUPFAM" id="SSF51126">
    <property type="entry name" value="Pectin lyase-like"/>
    <property type="match status" value="1"/>
</dbReference>
<accession>A0A916WLT9</accession>
<evidence type="ECO:0008006" key="3">
    <source>
        <dbReference type="Google" id="ProtNLM"/>
    </source>
</evidence>
<keyword evidence="2" id="KW-1185">Reference proteome</keyword>
<dbReference type="Gene3D" id="2.160.20.10">
    <property type="entry name" value="Single-stranded right-handed beta-helix, Pectin lyase-like"/>
    <property type="match status" value="1"/>
</dbReference>
<dbReference type="RefSeq" id="WP_188826217.1">
    <property type="nucleotide sequence ID" value="NZ_BMHH01000029.1"/>
</dbReference>
<dbReference type="Proteomes" id="UP000646478">
    <property type="component" value="Unassembled WGS sequence"/>
</dbReference>
<dbReference type="AlphaFoldDB" id="A0A916WLT9"/>
<evidence type="ECO:0000313" key="1">
    <source>
        <dbReference type="EMBL" id="GGB10248.1"/>
    </source>
</evidence>
<name>A0A916WLT9_9HYPH</name>
<comment type="caution">
    <text evidence="1">The sequence shown here is derived from an EMBL/GenBank/DDBJ whole genome shotgun (WGS) entry which is preliminary data.</text>
</comment>
<sequence>MGIIIDRTDGLASSAAMKGPVRCATTQNIVLCGLQVIDGLQLAENDRVLVKDQTDSRTNGLYVVSVGLWRRSADFNNNRDVREGTMIIVTDGVLNAGQWYVASDNPINIGTTLLAFKRVLTFGLAPGQINGGVVFETKAQMDASLNYADKQMAWVIRDPAVGNNGTYYKSGASGFGSWIRIGDLPYSFIPATNTGVGTDNAIQATTEIPIPLVDRAVLIALPIVATTTGDATVSFNGGAPLPIADSTGVVVPSGEMEAGQIVCGYKYQGQFRILAGRRGWSPLLRVVADGARRVLQLYDWTAGHGPKPNVYGYLGPNGIVSDITQATDIRGPEGPNGPGTGDMLKDVYDPRRIEGDAYPYRSKAEVEAATIPISVDFIQLVGYYAAGDGGGALYKRVTSEPSHAGKIQSADGSWWELADQDLRVEIFGAKGDGLTDDADAIETATNYAAARGATVLFDAKGYFLSRTIKPAPGPWATWRWRGVETGNHATMAHSLHPGTMIVTKGAYNALEVDFLQFSNENFSVEGISFLNATPDYTSSTAIIVTRGESNQRYISGFEFRKVSTSGYAASFRFVGKNVTDGVGQNHIGNVVFDQCNMTNGGIGISLSKCSLKSIRFL</sequence>
<gene>
    <name evidence="1" type="ORF">GCM10011491_42760</name>
</gene>
<evidence type="ECO:0000313" key="2">
    <source>
        <dbReference type="Proteomes" id="UP000646478"/>
    </source>
</evidence>
<protein>
    <recommendedName>
        <fullName evidence="3">Pectate lyase superfamily protein domain-containing protein</fullName>
    </recommendedName>
</protein>
<reference evidence="1" key="1">
    <citation type="journal article" date="2014" name="Int. J. Syst. Evol. Microbiol.">
        <title>Complete genome sequence of Corynebacterium casei LMG S-19264T (=DSM 44701T), isolated from a smear-ripened cheese.</title>
        <authorList>
            <consortium name="US DOE Joint Genome Institute (JGI-PGF)"/>
            <person name="Walter F."/>
            <person name="Albersmeier A."/>
            <person name="Kalinowski J."/>
            <person name="Ruckert C."/>
        </authorList>
    </citation>
    <scope>NUCLEOTIDE SEQUENCE</scope>
    <source>
        <strain evidence="1">CGMCC 1.15082</strain>
    </source>
</reference>
<dbReference type="InterPro" id="IPR011050">
    <property type="entry name" value="Pectin_lyase_fold/virulence"/>
</dbReference>
<proteinExistence type="predicted"/>
<dbReference type="EMBL" id="BMHH01000029">
    <property type="protein sequence ID" value="GGB10248.1"/>
    <property type="molecule type" value="Genomic_DNA"/>
</dbReference>
<reference evidence="1" key="2">
    <citation type="submission" date="2020-09" db="EMBL/GenBank/DDBJ databases">
        <authorList>
            <person name="Sun Q."/>
            <person name="Zhou Y."/>
        </authorList>
    </citation>
    <scope>NUCLEOTIDE SEQUENCE</scope>
    <source>
        <strain evidence="1">CGMCC 1.15082</strain>
    </source>
</reference>
<dbReference type="InterPro" id="IPR012334">
    <property type="entry name" value="Pectin_lyas_fold"/>
</dbReference>
<organism evidence="1 2">
    <name type="scientific">Brucella endophytica</name>
    <dbReference type="NCBI Taxonomy" id="1963359"/>
    <lineage>
        <taxon>Bacteria</taxon>
        <taxon>Pseudomonadati</taxon>
        <taxon>Pseudomonadota</taxon>
        <taxon>Alphaproteobacteria</taxon>
        <taxon>Hyphomicrobiales</taxon>
        <taxon>Brucellaceae</taxon>
        <taxon>Brucella/Ochrobactrum group</taxon>
        <taxon>Brucella</taxon>
    </lineage>
</organism>